<reference evidence="7" key="1">
    <citation type="submission" date="2015-11" db="EMBL/GenBank/DDBJ databases">
        <authorList>
            <person name="Varghese N."/>
        </authorList>
    </citation>
    <scope>NUCLEOTIDE SEQUENCE [LARGE SCALE GENOMIC DNA]</scope>
    <source>
        <strain evidence="7">DSM 45899</strain>
    </source>
</reference>
<keyword evidence="3" id="KW-0285">Flavoprotein</keyword>
<protein>
    <submittedName>
        <fullName evidence="6">Glycine/D-amino acid oxidase (Deaminating)</fullName>
    </submittedName>
</protein>
<sequence length="349" mass="36553">MASPVRAPEPAELLVVGGGIVGALCAARARENYPDWAVTLVTAAQVGDGASRFTAGLCLPVARSIEQRAMVTDSEAYYRRHTGSGFLHRIEMIDVTADPAAWQARLVGVRAFSNGRPALPDCCRVSSGETALRYGGVLVVNAAGIAAALVGPGSGVCVQSRTDVRTLAHDGTVWNASVHSPQGPRTIRAHRVILATGPWPWPAGEGLPDGGGDELRTKRVAALELHLPDLTPGTCVHFVDDDIFLLATPRGRALASFYRSRWDVSPVGCDGTIDAADLEDGLAQLAARFHGSGPSVLGGRAFCDSYAPERHPLVMRGDHRIACVTGTSGSGVRFGPALAARALAAIEDL</sequence>
<proteinExistence type="inferred from homology"/>
<dbReference type="PANTHER" id="PTHR13847">
    <property type="entry name" value="SARCOSINE DEHYDROGENASE-RELATED"/>
    <property type="match status" value="1"/>
</dbReference>
<dbReference type="Proteomes" id="UP000198802">
    <property type="component" value="Unassembled WGS sequence"/>
</dbReference>
<evidence type="ECO:0000256" key="3">
    <source>
        <dbReference type="ARBA" id="ARBA00022630"/>
    </source>
</evidence>
<accession>A0A0S4QW08</accession>
<evidence type="ECO:0000259" key="5">
    <source>
        <dbReference type="Pfam" id="PF01266"/>
    </source>
</evidence>
<comment type="similarity">
    <text evidence="2">Belongs to the DadA oxidoreductase family.</text>
</comment>
<dbReference type="SUPFAM" id="SSF51905">
    <property type="entry name" value="FAD/NAD(P)-binding domain"/>
    <property type="match status" value="1"/>
</dbReference>
<dbReference type="Gene3D" id="3.30.9.10">
    <property type="entry name" value="D-Amino Acid Oxidase, subunit A, domain 2"/>
    <property type="match status" value="1"/>
</dbReference>
<evidence type="ECO:0000313" key="7">
    <source>
        <dbReference type="Proteomes" id="UP000198802"/>
    </source>
</evidence>
<organism evidence="6 7">
    <name type="scientific">Parafrankia irregularis</name>
    <dbReference type="NCBI Taxonomy" id="795642"/>
    <lineage>
        <taxon>Bacteria</taxon>
        <taxon>Bacillati</taxon>
        <taxon>Actinomycetota</taxon>
        <taxon>Actinomycetes</taxon>
        <taxon>Frankiales</taxon>
        <taxon>Frankiaceae</taxon>
        <taxon>Parafrankia</taxon>
    </lineage>
</organism>
<dbReference type="InterPro" id="IPR036188">
    <property type="entry name" value="FAD/NAD-bd_sf"/>
</dbReference>
<dbReference type="Pfam" id="PF01266">
    <property type="entry name" value="DAO"/>
    <property type="match status" value="1"/>
</dbReference>
<feature type="domain" description="FAD dependent oxidoreductase" evidence="5">
    <location>
        <begin position="13"/>
        <end position="344"/>
    </location>
</feature>
<dbReference type="PANTHER" id="PTHR13847:SF286">
    <property type="entry name" value="D-AMINO ACID DEHYDROGENASE"/>
    <property type="match status" value="1"/>
</dbReference>
<keyword evidence="7" id="KW-1185">Reference proteome</keyword>
<dbReference type="GO" id="GO:0016491">
    <property type="term" value="F:oxidoreductase activity"/>
    <property type="evidence" value="ECO:0007669"/>
    <property type="project" value="UniProtKB-KW"/>
</dbReference>
<evidence type="ECO:0000256" key="4">
    <source>
        <dbReference type="ARBA" id="ARBA00023002"/>
    </source>
</evidence>
<dbReference type="InterPro" id="IPR006076">
    <property type="entry name" value="FAD-dep_OxRdtase"/>
</dbReference>
<evidence type="ECO:0000256" key="2">
    <source>
        <dbReference type="ARBA" id="ARBA00009410"/>
    </source>
</evidence>
<gene>
    <name evidence="6" type="ORF">Ga0074812_13063</name>
</gene>
<dbReference type="GO" id="GO:0005737">
    <property type="term" value="C:cytoplasm"/>
    <property type="evidence" value="ECO:0007669"/>
    <property type="project" value="TreeGrafter"/>
</dbReference>
<comment type="cofactor">
    <cofactor evidence="1">
        <name>FAD</name>
        <dbReference type="ChEBI" id="CHEBI:57692"/>
    </cofactor>
</comment>
<name>A0A0S4QW08_9ACTN</name>
<dbReference type="AlphaFoldDB" id="A0A0S4QW08"/>
<evidence type="ECO:0000256" key="1">
    <source>
        <dbReference type="ARBA" id="ARBA00001974"/>
    </source>
</evidence>
<keyword evidence="4" id="KW-0560">Oxidoreductase</keyword>
<dbReference type="Gene3D" id="3.50.50.60">
    <property type="entry name" value="FAD/NAD(P)-binding domain"/>
    <property type="match status" value="2"/>
</dbReference>
<evidence type="ECO:0000313" key="6">
    <source>
        <dbReference type="EMBL" id="CUU59683.1"/>
    </source>
</evidence>
<dbReference type="EMBL" id="FAOZ01000030">
    <property type="protein sequence ID" value="CUU59683.1"/>
    <property type="molecule type" value="Genomic_DNA"/>
</dbReference>